<evidence type="ECO:0000313" key="2">
    <source>
        <dbReference type="EMBL" id="SHI06056.1"/>
    </source>
</evidence>
<accession>A0A1M5Y260</accession>
<evidence type="ECO:0000259" key="1">
    <source>
        <dbReference type="Pfam" id="PF07238"/>
    </source>
</evidence>
<dbReference type="Pfam" id="PF07238">
    <property type="entry name" value="PilZ"/>
    <property type="match status" value="1"/>
</dbReference>
<protein>
    <submittedName>
        <fullName evidence="2">PilZ domain-containing protein</fullName>
    </submittedName>
</protein>
<feature type="domain" description="PilZ" evidence="1">
    <location>
        <begin position="3"/>
        <end position="82"/>
    </location>
</feature>
<proteinExistence type="predicted"/>
<reference evidence="2 3" key="1">
    <citation type="submission" date="2016-11" db="EMBL/GenBank/DDBJ databases">
        <authorList>
            <person name="Jaros S."/>
            <person name="Januszkiewicz K."/>
            <person name="Wedrychowicz H."/>
        </authorList>
    </citation>
    <scope>NUCLEOTIDE SEQUENCE [LARGE SCALE GENOMIC DNA]</scope>
    <source>
        <strain evidence="2 3">GAS138</strain>
    </source>
</reference>
<dbReference type="Proteomes" id="UP000189796">
    <property type="component" value="Chromosome I"/>
</dbReference>
<dbReference type="InterPro" id="IPR009875">
    <property type="entry name" value="PilZ_domain"/>
</dbReference>
<evidence type="ECO:0000313" key="3">
    <source>
        <dbReference type="Proteomes" id="UP000189796"/>
    </source>
</evidence>
<name>A0A1M5Y260_9BRAD</name>
<gene>
    <name evidence="2" type="ORF">SAMN05443248_7846</name>
</gene>
<dbReference type="AlphaFoldDB" id="A0A1M5Y260"/>
<dbReference type="Gene3D" id="2.40.10.220">
    <property type="entry name" value="predicted glycosyltransferase like domains"/>
    <property type="match status" value="1"/>
</dbReference>
<dbReference type="GO" id="GO:0035438">
    <property type="term" value="F:cyclic-di-GMP binding"/>
    <property type="evidence" value="ECO:0007669"/>
    <property type="project" value="InterPro"/>
</dbReference>
<dbReference type="SUPFAM" id="SSF141371">
    <property type="entry name" value="PilZ domain-like"/>
    <property type="match status" value="1"/>
</dbReference>
<dbReference type="OrthoDB" id="7188320at2"/>
<organism evidence="2 3">
    <name type="scientific">Bradyrhizobium erythrophlei</name>
    <dbReference type="NCBI Taxonomy" id="1437360"/>
    <lineage>
        <taxon>Bacteria</taxon>
        <taxon>Pseudomonadati</taxon>
        <taxon>Pseudomonadota</taxon>
        <taxon>Alphaproteobacteria</taxon>
        <taxon>Hyphomicrobiales</taxon>
        <taxon>Nitrobacteraceae</taxon>
        <taxon>Bradyrhizobium</taxon>
    </lineage>
</organism>
<sequence length="87" mass="9828">MDEKRRANRRRVLKGATIEFNCGAHNCSVRNLSEAGAALDVPYAVTIPHEFTLIMQTDGASRNCRVIWRKDNRLGVTFEQVANQPEL</sequence>
<dbReference type="RefSeq" id="WP_079605964.1">
    <property type="nucleotide sequence ID" value="NZ_LT670817.1"/>
</dbReference>
<dbReference type="EMBL" id="LT670817">
    <property type="protein sequence ID" value="SHI06056.1"/>
    <property type="molecule type" value="Genomic_DNA"/>
</dbReference>